<dbReference type="Proteomes" id="UP000808914">
    <property type="component" value="Unassembled WGS sequence"/>
</dbReference>
<accession>A0ABS2PWW6</accession>
<dbReference type="EMBL" id="JAFBER010000002">
    <property type="protein sequence ID" value="MBM7644426.1"/>
    <property type="molecule type" value="Genomic_DNA"/>
</dbReference>
<comment type="caution">
    <text evidence="2">The sequence shown here is derived from an EMBL/GenBank/DDBJ whole genome shotgun (WGS) entry which is preliminary data.</text>
</comment>
<name>A0ABS2PWW6_9BACL</name>
<keyword evidence="1" id="KW-0812">Transmembrane</keyword>
<feature type="transmembrane region" description="Helical" evidence="1">
    <location>
        <begin position="48"/>
        <end position="66"/>
    </location>
</feature>
<dbReference type="RefSeq" id="WP_205002390.1">
    <property type="nucleotide sequence ID" value="NZ_JAFBER010000002.1"/>
</dbReference>
<keyword evidence="1" id="KW-0472">Membrane</keyword>
<evidence type="ECO:0000313" key="3">
    <source>
        <dbReference type="Proteomes" id="UP000808914"/>
    </source>
</evidence>
<proteinExistence type="predicted"/>
<organism evidence="2 3">
    <name type="scientific">Scopulibacillus daqui</name>
    <dbReference type="NCBI Taxonomy" id="1469162"/>
    <lineage>
        <taxon>Bacteria</taxon>
        <taxon>Bacillati</taxon>
        <taxon>Bacillota</taxon>
        <taxon>Bacilli</taxon>
        <taxon>Bacillales</taxon>
        <taxon>Sporolactobacillaceae</taxon>
        <taxon>Scopulibacillus</taxon>
    </lineage>
</organism>
<sequence length="92" mass="10676">MESKFKREANNLVGSRVKVVTTIGAVTGILESVGDDFLVLRVRIRNRTFRFIIRLALIVALLRVLTDGCYEEVYSYEENNTFDQEDERLENF</sequence>
<protein>
    <submittedName>
        <fullName evidence="2">Type III secretory pathway component EscS</fullName>
    </submittedName>
</protein>
<keyword evidence="1" id="KW-1133">Transmembrane helix</keyword>
<gene>
    <name evidence="2" type="ORF">JOD45_000619</name>
</gene>
<evidence type="ECO:0000256" key="1">
    <source>
        <dbReference type="SAM" id="Phobius"/>
    </source>
</evidence>
<reference evidence="2 3" key="1">
    <citation type="submission" date="2021-01" db="EMBL/GenBank/DDBJ databases">
        <title>Genomic Encyclopedia of Type Strains, Phase IV (KMG-IV): sequencing the most valuable type-strain genomes for metagenomic binning, comparative biology and taxonomic classification.</title>
        <authorList>
            <person name="Goeker M."/>
        </authorList>
    </citation>
    <scope>NUCLEOTIDE SEQUENCE [LARGE SCALE GENOMIC DNA]</scope>
    <source>
        <strain evidence="2 3">DSM 28236</strain>
    </source>
</reference>
<keyword evidence="3" id="KW-1185">Reference proteome</keyword>
<evidence type="ECO:0000313" key="2">
    <source>
        <dbReference type="EMBL" id="MBM7644426.1"/>
    </source>
</evidence>